<keyword evidence="1" id="KW-0812">Transmembrane</keyword>
<evidence type="ECO:0000313" key="4">
    <source>
        <dbReference type="EMBL" id="KAF2576719.1"/>
    </source>
</evidence>
<keyword evidence="1" id="KW-1133">Transmembrane helix</keyword>
<dbReference type="AlphaFoldDB" id="A0A8S9J4Q1"/>
<accession>A0A8S9J4Q1</accession>
<comment type="caution">
    <text evidence="4">The sequence shown here is derived from an EMBL/GenBank/DDBJ whole genome shotgun (WGS) entry which is preliminary data.</text>
</comment>
<dbReference type="InterPro" id="IPR008808">
    <property type="entry name" value="Powdery_mildew-R_dom"/>
</dbReference>
<keyword evidence="1" id="KW-0472">Membrane</keyword>
<sequence>MAELVVGEIAKELGKQLLTVSWKVSMAVKLASMIGDIQPTVKDIQYCGLELIPHRQLQLCRFADTLARGRKLAERVLSSRRWNVLSKLRFSVSEARFEQVERRFGEIDRNLHSLNEQLATSEVHFDRMDMNFDRLRRCIRDCCSGLRWFTLIISSGLILLWFKG</sequence>
<dbReference type="EMBL" id="QGKY02001015">
    <property type="protein sequence ID" value="KAF2576719.1"/>
    <property type="molecule type" value="Genomic_DNA"/>
</dbReference>
<evidence type="ECO:0000313" key="3">
    <source>
        <dbReference type="EMBL" id="KAF2538372.1"/>
    </source>
</evidence>
<dbReference type="EMBL" id="QGKW02002228">
    <property type="protein sequence ID" value="KAF2538372.1"/>
    <property type="molecule type" value="Genomic_DNA"/>
</dbReference>
<feature type="domain" description="RPW8" evidence="2">
    <location>
        <begin position="1"/>
        <end position="143"/>
    </location>
</feature>
<organism evidence="4">
    <name type="scientific">Brassica cretica</name>
    <name type="common">Mustard</name>
    <dbReference type="NCBI Taxonomy" id="69181"/>
    <lineage>
        <taxon>Eukaryota</taxon>
        <taxon>Viridiplantae</taxon>
        <taxon>Streptophyta</taxon>
        <taxon>Embryophyta</taxon>
        <taxon>Tracheophyta</taxon>
        <taxon>Spermatophyta</taxon>
        <taxon>Magnoliopsida</taxon>
        <taxon>eudicotyledons</taxon>
        <taxon>Gunneridae</taxon>
        <taxon>Pentapetalae</taxon>
        <taxon>rosids</taxon>
        <taxon>malvids</taxon>
        <taxon>Brassicales</taxon>
        <taxon>Brassicaceae</taxon>
        <taxon>Brassiceae</taxon>
        <taxon>Brassica</taxon>
    </lineage>
</organism>
<evidence type="ECO:0000256" key="1">
    <source>
        <dbReference type="SAM" id="Phobius"/>
    </source>
</evidence>
<evidence type="ECO:0000259" key="2">
    <source>
        <dbReference type="PROSITE" id="PS51153"/>
    </source>
</evidence>
<feature type="transmembrane region" description="Helical" evidence="1">
    <location>
        <begin position="145"/>
        <end position="162"/>
    </location>
</feature>
<dbReference type="PROSITE" id="PS51153">
    <property type="entry name" value="RPW8"/>
    <property type="match status" value="1"/>
</dbReference>
<reference evidence="4" key="1">
    <citation type="submission" date="2019-12" db="EMBL/GenBank/DDBJ databases">
        <title>Genome sequencing and annotation of Brassica cretica.</title>
        <authorList>
            <person name="Studholme D.J."/>
            <person name="Sarris P.F."/>
        </authorList>
    </citation>
    <scope>NUCLEOTIDE SEQUENCE</scope>
    <source>
        <strain evidence="3">PFS-001/15</strain>
        <strain evidence="4">PFS-102/07</strain>
        <tissue evidence="4">Leaf</tissue>
    </source>
</reference>
<dbReference type="Proteomes" id="UP000712281">
    <property type="component" value="Unassembled WGS sequence"/>
</dbReference>
<protein>
    <recommendedName>
        <fullName evidence="2">RPW8 domain-containing protein</fullName>
    </recommendedName>
</protein>
<name>A0A8S9J4Q1_BRACR</name>
<gene>
    <name evidence="3" type="ORF">F2Q68_00023353</name>
    <name evidence="4" type="ORF">F2Q70_00006678</name>
</gene>
<proteinExistence type="predicted"/>